<evidence type="ECO:0000256" key="1">
    <source>
        <dbReference type="SAM" id="MobiDB-lite"/>
    </source>
</evidence>
<comment type="caution">
    <text evidence="2">The sequence shown here is derived from an EMBL/GenBank/DDBJ whole genome shotgun (WGS) entry which is preliminary data.</text>
</comment>
<accession>A0A8T2JTA6</accession>
<evidence type="ECO:0000313" key="2">
    <source>
        <dbReference type="EMBL" id="KAG8446557.1"/>
    </source>
</evidence>
<feature type="compositionally biased region" description="Basic and acidic residues" evidence="1">
    <location>
        <begin position="70"/>
        <end position="81"/>
    </location>
</feature>
<dbReference type="AlphaFoldDB" id="A0A8T2JTA6"/>
<sequence length="89" mass="9843">MQDSASQKESRNVANLPLPSSVTADSNYPRSVHNSTSSGLLHNHRESFQYAVESPGNSTEDSSKFIIPENTEKKNCPEKSPRLIQKSPQ</sequence>
<gene>
    <name evidence="2" type="ORF">GDO86_014131</name>
</gene>
<proteinExistence type="predicted"/>
<feature type="region of interest" description="Disordered" evidence="1">
    <location>
        <begin position="1"/>
        <end position="89"/>
    </location>
</feature>
<name>A0A8T2JTA6_9PIPI</name>
<evidence type="ECO:0000313" key="3">
    <source>
        <dbReference type="Proteomes" id="UP000812440"/>
    </source>
</evidence>
<feature type="compositionally biased region" description="Basic and acidic residues" evidence="1">
    <location>
        <begin position="1"/>
        <end position="11"/>
    </location>
</feature>
<dbReference type="Proteomes" id="UP000812440">
    <property type="component" value="Chromosome 8_10"/>
</dbReference>
<dbReference type="EMBL" id="JAACNH010000003">
    <property type="protein sequence ID" value="KAG8446557.1"/>
    <property type="molecule type" value="Genomic_DNA"/>
</dbReference>
<organism evidence="2 3">
    <name type="scientific">Hymenochirus boettgeri</name>
    <name type="common">Congo dwarf clawed frog</name>
    <dbReference type="NCBI Taxonomy" id="247094"/>
    <lineage>
        <taxon>Eukaryota</taxon>
        <taxon>Metazoa</taxon>
        <taxon>Chordata</taxon>
        <taxon>Craniata</taxon>
        <taxon>Vertebrata</taxon>
        <taxon>Euteleostomi</taxon>
        <taxon>Amphibia</taxon>
        <taxon>Batrachia</taxon>
        <taxon>Anura</taxon>
        <taxon>Pipoidea</taxon>
        <taxon>Pipidae</taxon>
        <taxon>Pipinae</taxon>
        <taxon>Hymenochirus</taxon>
    </lineage>
</organism>
<feature type="compositionally biased region" description="Polar residues" evidence="1">
    <location>
        <begin position="18"/>
        <end position="40"/>
    </location>
</feature>
<keyword evidence="3" id="KW-1185">Reference proteome</keyword>
<protein>
    <submittedName>
        <fullName evidence="2">Uncharacterized protein</fullName>
    </submittedName>
</protein>
<reference evidence="2" key="1">
    <citation type="thesis" date="2020" institute="ProQuest LLC" country="789 East Eisenhower Parkway, Ann Arbor, MI, USA">
        <title>Comparative Genomics and Chromosome Evolution.</title>
        <authorList>
            <person name="Mudd A.B."/>
        </authorList>
    </citation>
    <scope>NUCLEOTIDE SEQUENCE</scope>
    <source>
        <strain evidence="2">Female2</strain>
        <tissue evidence="2">Blood</tissue>
    </source>
</reference>